<proteinExistence type="inferred from homology"/>
<dbReference type="GO" id="GO:0000028">
    <property type="term" value="P:ribosomal small subunit assembly"/>
    <property type="evidence" value="ECO:0007669"/>
    <property type="project" value="TreeGrafter"/>
</dbReference>
<dbReference type="EMBL" id="CP039247">
    <property type="protein sequence ID" value="QCB28676.1"/>
    <property type="molecule type" value="Genomic_DNA"/>
</dbReference>
<gene>
    <name evidence="3 6" type="primary">rimP</name>
    <name evidence="6" type="ORF">CENDO_07010</name>
</gene>
<dbReference type="Pfam" id="PF02576">
    <property type="entry name" value="RimP_N"/>
    <property type="match status" value="1"/>
</dbReference>
<dbReference type="PANTHER" id="PTHR33867">
    <property type="entry name" value="RIBOSOME MATURATION FACTOR RIMP"/>
    <property type="match status" value="1"/>
</dbReference>
<evidence type="ECO:0000313" key="7">
    <source>
        <dbReference type="Proteomes" id="UP000296352"/>
    </source>
</evidence>
<dbReference type="InterPro" id="IPR003728">
    <property type="entry name" value="Ribosome_maturation_RimP"/>
</dbReference>
<keyword evidence="1 3" id="KW-0963">Cytoplasm</keyword>
<dbReference type="InterPro" id="IPR028989">
    <property type="entry name" value="RimP_N"/>
</dbReference>
<dbReference type="Gene3D" id="3.30.300.70">
    <property type="entry name" value="RimP-like superfamily, N-terminal"/>
    <property type="match status" value="1"/>
</dbReference>
<name>A0A4P7QHX3_9CORY</name>
<dbReference type="SUPFAM" id="SSF75420">
    <property type="entry name" value="YhbC-like, N-terminal domain"/>
    <property type="match status" value="1"/>
</dbReference>
<dbReference type="KEGG" id="cee:CENDO_07010"/>
<comment type="similarity">
    <text evidence="3">Belongs to the RimP family.</text>
</comment>
<feature type="compositionally biased region" description="Basic and acidic residues" evidence="4">
    <location>
        <begin position="19"/>
        <end position="30"/>
    </location>
</feature>
<dbReference type="Proteomes" id="UP000296352">
    <property type="component" value="Chromosome"/>
</dbReference>
<evidence type="ECO:0000256" key="2">
    <source>
        <dbReference type="ARBA" id="ARBA00022517"/>
    </source>
</evidence>
<evidence type="ECO:0000313" key="6">
    <source>
        <dbReference type="EMBL" id="QCB28676.1"/>
    </source>
</evidence>
<keyword evidence="2 3" id="KW-0690">Ribosome biogenesis</keyword>
<feature type="region of interest" description="Disordered" evidence="4">
    <location>
        <begin position="1"/>
        <end position="30"/>
    </location>
</feature>
<keyword evidence="7" id="KW-1185">Reference proteome</keyword>
<evidence type="ECO:0000256" key="1">
    <source>
        <dbReference type="ARBA" id="ARBA00022490"/>
    </source>
</evidence>
<evidence type="ECO:0000259" key="5">
    <source>
        <dbReference type="Pfam" id="PF02576"/>
    </source>
</evidence>
<comment type="function">
    <text evidence="3">Required for maturation of 30S ribosomal subunits.</text>
</comment>
<dbReference type="InterPro" id="IPR035956">
    <property type="entry name" value="RimP_N_sf"/>
</dbReference>
<protein>
    <recommendedName>
        <fullName evidence="3">Ribosome maturation factor RimP</fullName>
    </recommendedName>
</protein>
<dbReference type="AlphaFoldDB" id="A0A4P7QHX3"/>
<dbReference type="HAMAP" id="MF_01077">
    <property type="entry name" value="RimP"/>
    <property type="match status" value="1"/>
</dbReference>
<accession>A0A4P7QHX3</accession>
<organism evidence="6 7">
    <name type="scientific">Corynebacterium endometrii</name>
    <dbReference type="NCBI Taxonomy" id="2488819"/>
    <lineage>
        <taxon>Bacteria</taxon>
        <taxon>Bacillati</taxon>
        <taxon>Actinomycetota</taxon>
        <taxon>Actinomycetes</taxon>
        <taxon>Mycobacteriales</taxon>
        <taxon>Corynebacteriaceae</taxon>
        <taxon>Corynebacterium</taxon>
    </lineage>
</organism>
<dbReference type="PANTHER" id="PTHR33867:SF1">
    <property type="entry name" value="RIBOSOME MATURATION FACTOR RIMP"/>
    <property type="match status" value="1"/>
</dbReference>
<reference evidence="6 7" key="1">
    <citation type="submission" date="2019-04" db="EMBL/GenBank/DDBJ databases">
        <title>Corynebacterium endometrii sp. nov., isolated from the uterus of a cow with endometritis.</title>
        <authorList>
            <person name="Ballas P."/>
            <person name="Ruckert C."/>
            <person name="Wagener K."/>
            <person name="Drillich M."/>
            <person name="Kaempfer P."/>
            <person name="Busse H.-J."/>
            <person name="Ehling-Schulz M."/>
        </authorList>
    </citation>
    <scope>NUCLEOTIDE SEQUENCE [LARGE SCALE GENOMIC DNA]</scope>
    <source>
        <strain evidence="6 7">LMM-1653</strain>
    </source>
</reference>
<dbReference type="GO" id="GO:0005829">
    <property type="term" value="C:cytosol"/>
    <property type="evidence" value="ECO:0007669"/>
    <property type="project" value="TreeGrafter"/>
</dbReference>
<feature type="domain" description="Ribosome maturation factor RimP N-terminal" evidence="5">
    <location>
        <begin position="2"/>
        <end position="66"/>
    </location>
</feature>
<evidence type="ECO:0000256" key="4">
    <source>
        <dbReference type="SAM" id="MobiDB-lite"/>
    </source>
</evidence>
<sequence length="166" mass="18445">MEDVKTTKAGKKSQVIIRLDSESRPSSDDLERLSGEIGAFFDAKEAAGELNFGAGYTLEVSTPGVDLPLTAPRHWRRNRGRAVAVEHVGEENKPTLWRIGALSDDEQSVTLIRSEKRDIIVRQSRLENIARAVVEIEFSQPPAAEAEVAAQDFNLVAKEYLARRED</sequence>
<evidence type="ECO:0000256" key="3">
    <source>
        <dbReference type="HAMAP-Rule" id="MF_01077"/>
    </source>
</evidence>
<dbReference type="NCBIfam" id="NF000930">
    <property type="entry name" value="PRK00092.2-2"/>
    <property type="match status" value="1"/>
</dbReference>
<comment type="subcellular location">
    <subcellularLocation>
        <location evidence="3">Cytoplasm</location>
    </subcellularLocation>
</comment>
<dbReference type="GO" id="GO:0006412">
    <property type="term" value="P:translation"/>
    <property type="evidence" value="ECO:0007669"/>
    <property type="project" value="TreeGrafter"/>
</dbReference>